<dbReference type="KEGG" id="ovi:T265_14004"/>
<dbReference type="CTD" id="20328171"/>
<sequence>MVLFGCNTIPVLNCYDIRRKHEGPDIARLPRQEKFRGEVRFESLTFRSVNSRTDHLSHTYFLLAGIPSEGSTKAGVLLSGLSLEWGGREAEVGFEPRTF</sequence>
<keyword evidence="2" id="KW-1185">Reference proteome</keyword>
<feature type="non-terminal residue" evidence="1">
    <location>
        <position position="99"/>
    </location>
</feature>
<dbReference type="RefSeq" id="XP_009169853.1">
    <property type="nucleotide sequence ID" value="XM_009171589.1"/>
</dbReference>
<proteinExistence type="predicted"/>
<dbReference type="EMBL" id="KL596748">
    <property type="protein sequence ID" value="KER26434.1"/>
    <property type="molecule type" value="Genomic_DNA"/>
</dbReference>
<name>A0A075AE11_OPIVI</name>
<organism evidence="1 2">
    <name type="scientific">Opisthorchis viverrini</name>
    <name type="common">Southeast Asian liver fluke</name>
    <dbReference type="NCBI Taxonomy" id="6198"/>
    <lineage>
        <taxon>Eukaryota</taxon>
        <taxon>Metazoa</taxon>
        <taxon>Spiralia</taxon>
        <taxon>Lophotrochozoa</taxon>
        <taxon>Platyhelminthes</taxon>
        <taxon>Trematoda</taxon>
        <taxon>Digenea</taxon>
        <taxon>Opisthorchiida</taxon>
        <taxon>Opisthorchiata</taxon>
        <taxon>Opisthorchiidae</taxon>
        <taxon>Opisthorchis</taxon>
    </lineage>
</organism>
<dbReference type="GeneID" id="20328171"/>
<evidence type="ECO:0000313" key="1">
    <source>
        <dbReference type="EMBL" id="KER26434.1"/>
    </source>
</evidence>
<reference evidence="1 2" key="1">
    <citation type="submission" date="2013-11" db="EMBL/GenBank/DDBJ databases">
        <title>Opisthorchis viverrini - life in the bile duct.</title>
        <authorList>
            <person name="Young N.D."/>
            <person name="Nagarajan N."/>
            <person name="Lin S.J."/>
            <person name="Korhonen P.K."/>
            <person name="Jex A.R."/>
            <person name="Hall R.S."/>
            <person name="Safavi-Hemami H."/>
            <person name="Kaewkong W."/>
            <person name="Bertrand D."/>
            <person name="Gao S."/>
            <person name="Seet Q."/>
            <person name="Wongkham S."/>
            <person name="Teh B.T."/>
            <person name="Wongkham C."/>
            <person name="Intapan P.M."/>
            <person name="Maleewong W."/>
            <person name="Yang X."/>
            <person name="Hu M."/>
            <person name="Wang Z."/>
            <person name="Hofmann A."/>
            <person name="Sternberg P.W."/>
            <person name="Tan P."/>
            <person name="Wang J."/>
            <person name="Gasser R.B."/>
        </authorList>
    </citation>
    <scope>NUCLEOTIDE SEQUENCE [LARGE SCALE GENOMIC DNA]</scope>
</reference>
<accession>A0A075AE11</accession>
<dbReference type="AlphaFoldDB" id="A0A075AE11"/>
<gene>
    <name evidence="1" type="ORF">T265_14004</name>
</gene>
<protein>
    <submittedName>
        <fullName evidence="1">Uncharacterized protein</fullName>
    </submittedName>
</protein>
<evidence type="ECO:0000313" key="2">
    <source>
        <dbReference type="Proteomes" id="UP000054324"/>
    </source>
</evidence>
<dbReference type="Proteomes" id="UP000054324">
    <property type="component" value="Unassembled WGS sequence"/>
</dbReference>